<dbReference type="InterPro" id="IPR008207">
    <property type="entry name" value="Sig_transdc_His_kin_Hpt_dom"/>
</dbReference>
<feature type="domain" description="Histidine kinase" evidence="8">
    <location>
        <begin position="715"/>
        <end position="931"/>
    </location>
</feature>
<dbReference type="Pfam" id="PF07695">
    <property type="entry name" value="7TMR-DISM_7TM"/>
    <property type="match status" value="1"/>
</dbReference>
<organism evidence="13 14">
    <name type="scientific">Pseudaquabacterium terrae</name>
    <dbReference type="NCBI Taxonomy" id="2732868"/>
    <lineage>
        <taxon>Bacteria</taxon>
        <taxon>Pseudomonadati</taxon>
        <taxon>Pseudomonadota</taxon>
        <taxon>Betaproteobacteria</taxon>
        <taxon>Burkholderiales</taxon>
        <taxon>Sphaerotilaceae</taxon>
        <taxon>Pseudaquabacterium</taxon>
    </lineage>
</organism>
<evidence type="ECO:0000259" key="10">
    <source>
        <dbReference type="PROSITE" id="PS50112"/>
    </source>
</evidence>
<dbReference type="SMART" id="SM00448">
    <property type="entry name" value="REC"/>
    <property type="match status" value="1"/>
</dbReference>
<dbReference type="Gene3D" id="1.20.120.160">
    <property type="entry name" value="HPT domain"/>
    <property type="match status" value="1"/>
</dbReference>
<dbReference type="InterPro" id="IPR000700">
    <property type="entry name" value="PAS-assoc_C"/>
</dbReference>
<keyword evidence="4" id="KW-0902">Two-component regulatory system</keyword>
<reference evidence="13 14" key="1">
    <citation type="submission" date="2020-05" db="EMBL/GenBank/DDBJ databases">
        <title>Aquincola sp. isolate from soil.</title>
        <authorList>
            <person name="Han J."/>
            <person name="Kim D.-U."/>
        </authorList>
    </citation>
    <scope>NUCLEOTIDE SEQUENCE [LARGE SCALE GENOMIC DNA]</scope>
    <source>
        <strain evidence="13 14">S2</strain>
    </source>
</reference>
<evidence type="ECO:0000256" key="5">
    <source>
        <dbReference type="PROSITE-ProRule" id="PRU00110"/>
    </source>
</evidence>
<dbReference type="SUPFAM" id="SSF55785">
    <property type="entry name" value="PYP-like sensor domain (PAS domain)"/>
    <property type="match status" value="2"/>
</dbReference>
<dbReference type="CDD" id="cd17546">
    <property type="entry name" value="REC_hyHK_CKI1_RcsC-like"/>
    <property type="match status" value="1"/>
</dbReference>
<evidence type="ECO:0000256" key="3">
    <source>
        <dbReference type="ARBA" id="ARBA00022553"/>
    </source>
</evidence>
<evidence type="ECO:0000313" key="14">
    <source>
        <dbReference type="Proteomes" id="UP000737171"/>
    </source>
</evidence>
<dbReference type="PANTHER" id="PTHR43547:SF2">
    <property type="entry name" value="HYBRID SIGNAL TRANSDUCTION HISTIDINE KINASE C"/>
    <property type="match status" value="1"/>
</dbReference>
<dbReference type="Gene3D" id="3.40.50.2300">
    <property type="match status" value="1"/>
</dbReference>
<feature type="domain" description="HPt" evidence="12">
    <location>
        <begin position="1100"/>
        <end position="1191"/>
    </location>
</feature>
<dbReference type="PANTHER" id="PTHR43547">
    <property type="entry name" value="TWO-COMPONENT HISTIDINE KINASE"/>
    <property type="match status" value="1"/>
</dbReference>
<feature type="transmembrane region" description="Helical" evidence="7">
    <location>
        <begin position="228"/>
        <end position="245"/>
    </location>
</feature>
<evidence type="ECO:0000259" key="11">
    <source>
        <dbReference type="PROSITE" id="PS50113"/>
    </source>
</evidence>
<dbReference type="InterPro" id="IPR036641">
    <property type="entry name" value="HPT_dom_sf"/>
</dbReference>
<dbReference type="InterPro" id="IPR001610">
    <property type="entry name" value="PAC"/>
</dbReference>
<dbReference type="Pfam" id="PF02518">
    <property type="entry name" value="HATPase_c"/>
    <property type="match status" value="1"/>
</dbReference>
<dbReference type="InterPro" id="IPR001789">
    <property type="entry name" value="Sig_transdc_resp-reg_receiver"/>
</dbReference>
<dbReference type="Pfam" id="PF00072">
    <property type="entry name" value="Response_reg"/>
    <property type="match status" value="1"/>
</dbReference>
<evidence type="ECO:0000259" key="12">
    <source>
        <dbReference type="PROSITE" id="PS50894"/>
    </source>
</evidence>
<comment type="catalytic activity">
    <reaction evidence="1">
        <text>ATP + protein L-histidine = ADP + protein N-phospho-L-histidine.</text>
        <dbReference type="EC" id="2.7.13.3"/>
    </reaction>
</comment>
<keyword evidence="3 6" id="KW-0597">Phosphoprotein</keyword>
<dbReference type="PROSITE" id="PS50112">
    <property type="entry name" value="PAS"/>
    <property type="match status" value="1"/>
</dbReference>
<dbReference type="InterPro" id="IPR003594">
    <property type="entry name" value="HATPase_dom"/>
</dbReference>
<feature type="domain" description="PAC" evidence="11">
    <location>
        <begin position="515"/>
        <end position="567"/>
    </location>
</feature>
<dbReference type="Gene3D" id="1.10.287.130">
    <property type="match status" value="1"/>
</dbReference>
<feature type="modified residue" description="4-aspartylphosphate" evidence="6">
    <location>
        <position position="1009"/>
    </location>
</feature>
<evidence type="ECO:0000256" key="7">
    <source>
        <dbReference type="SAM" id="Phobius"/>
    </source>
</evidence>
<feature type="modified residue" description="Phosphohistidine" evidence="5">
    <location>
        <position position="1139"/>
    </location>
</feature>
<evidence type="ECO:0000256" key="1">
    <source>
        <dbReference type="ARBA" id="ARBA00000085"/>
    </source>
</evidence>
<dbReference type="PROSITE" id="PS50110">
    <property type="entry name" value="RESPONSE_REGULATORY"/>
    <property type="match status" value="1"/>
</dbReference>
<feature type="transmembrane region" description="Helical" evidence="7">
    <location>
        <begin position="347"/>
        <end position="364"/>
    </location>
</feature>
<evidence type="ECO:0000313" key="13">
    <source>
        <dbReference type="EMBL" id="NRF67341.1"/>
    </source>
</evidence>
<dbReference type="SMART" id="SM00091">
    <property type="entry name" value="PAS"/>
    <property type="match status" value="2"/>
</dbReference>
<dbReference type="NCBIfam" id="TIGR00229">
    <property type="entry name" value="sensory_box"/>
    <property type="match status" value="2"/>
</dbReference>
<dbReference type="RefSeq" id="WP_173122460.1">
    <property type="nucleotide sequence ID" value="NZ_JABRWJ010000003.1"/>
</dbReference>
<name>A0ABX2EFH3_9BURK</name>
<dbReference type="PROSITE" id="PS50894">
    <property type="entry name" value="HPT"/>
    <property type="match status" value="1"/>
</dbReference>
<dbReference type="EMBL" id="JABRWJ010000003">
    <property type="protein sequence ID" value="NRF67341.1"/>
    <property type="molecule type" value="Genomic_DNA"/>
</dbReference>
<keyword evidence="14" id="KW-1185">Reference proteome</keyword>
<dbReference type="InterPro" id="IPR011006">
    <property type="entry name" value="CheY-like_superfamily"/>
</dbReference>
<dbReference type="SMART" id="SM00388">
    <property type="entry name" value="HisKA"/>
    <property type="match status" value="1"/>
</dbReference>
<feature type="transmembrane region" description="Helical" evidence="7">
    <location>
        <begin position="296"/>
        <end position="315"/>
    </location>
</feature>
<dbReference type="SUPFAM" id="SSF47226">
    <property type="entry name" value="Histidine-containing phosphotransfer domain, HPT domain"/>
    <property type="match status" value="1"/>
</dbReference>
<dbReference type="Pfam" id="PF08447">
    <property type="entry name" value="PAS_3"/>
    <property type="match status" value="2"/>
</dbReference>
<feature type="transmembrane region" description="Helical" evidence="7">
    <location>
        <begin position="265"/>
        <end position="284"/>
    </location>
</feature>
<dbReference type="CDD" id="cd00082">
    <property type="entry name" value="HisKA"/>
    <property type="match status" value="1"/>
</dbReference>
<evidence type="ECO:0000256" key="2">
    <source>
        <dbReference type="ARBA" id="ARBA00012438"/>
    </source>
</evidence>
<evidence type="ECO:0000256" key="6">
    <source>
        <dbReference type="PROSITE-ProRule" id="PRU00169"/>
    </source>
</evidence>
<sequence>MRPLLLRFLVLLMLSAIAAVAVLVYSVERFPPTVAARDGQIDVSHRDFAAQEALMLGGQWRWQPRHFATAADPGTGAATIDVPRPWNQQAGAAALWGSYALTVQCLRTTGLALLVPAQHSASRWLVNGSTLHQQGLPADSAAQERAQLGTRLVPLSSASCPLHIVAHVSNFEHAQGGMVHAPLLGEESVLALQRGRHLAIDFALMGCLGLLGVLALAFYGVRRRESSGLWFALFCGCAAVYTGLANERLLERLGLQLSMQAHLRLEYAAWHLATPLLLLFLRALFPQELGIRPTRWLLAAGALPLAIVLLLPMPVVTASMAGLQLLTLASIGWLLARLTLAVEQRRPGAAVFLAGLLTHVALLLPDSLQFAERFEWQRAPFGLLAFVLAAAAAMLQRLARALTAEEQRALEQRHRGNLLEHASRAAEHDLAFERDRLRLLVRSTKAGFGDWDAVTDVVTYTDRFKEMLGYPADHDTTQWPSIFEMMHPDDRERAREQFRQMIRRKPSGGEQEPGEPMSYRLLRRDGSPVWIHAEGISQVDDSGRTLRFITSYLDVTRFREQEEALRAQIELTRTEQRRLDLVVRGARVGIVDWDGRTHETYYSPRLREIRGCAPDADTRDWPDYFKVLIHPDDRERVTRRWVAFIRGQGPEGPHGEYYAPEEYRLLRADGSHVWVQVSGMAVRDARGFVLRWIAAIIDITERRRQDEAREDMERIGRHDLKTPLNTIIAVPRLLRERGAFSADDEELLGIVERAGLRILSLVNLSLDLFRMEQGSYAFRPQPIDLLEVLRSVLADVRAHAETKRLQLVVRIDGVAAREADAVHAWAEDLLCYSILANLTKNAIEAAPEASAISIDLHRSDPLRLTLHNRGAVPAAVRESFFDKYSTAGKSDGTGLGTYSAWLMARIQGGALVMRSSEADGTTLELTLKKASARQAQALQQRRAGELRPAEVPAEPLPARRVLAVDDDEFNLLVMRRYLPNPPLAVFTAVNGRAAIEQALQCRPDLVLIDLDMPVLNGLDATRRLRELQREGALPPCPIVMLSSHDDDATRRRALDAGCDHYLCKPVSKELLLQTVLWAAGRSPQPPLAGAPDTDAAAVVIDPDLVDRMPAFLESRRALLAELEAAAGAGDADAARRLAHRLAGSFALYGLHWAAGQCRALERGTGSAAALQAALAALRAHLDGVQSRTQPAATTTQPPS</sequence>
<dbReference type="Gene3D" id="2.10.70.100">
    <property type="match status" value="2"/>
</dbReference>
<dbReference type="Pfam" id="PF01627">
    <property type="entry name" value="Hpt"/>
    <property type="match status" value="1"/>
</dbReference>
<dbReference type="CDD" id="cd00130">
    <property type="entry name" value="PAS"/>
    <property type="match status" value="2"/>
</dbReference>
<dbReference type="InterPro" id="IPR003661">
    <property type="entry name" value="HisK_dim/P_dom"/>
</dbReference>
<dbReference type="InterPro" id="IPR005467">
    <property type="entry name" value="His_kinase_dom"/>
</dbReference>
<accession>A0ABX2EFH3</accession>
<feature type="transmembrane region" description="Helical" evidence="7">
    <location>
        <begin position="321"/>
        <end position="340"/>
    </location>
</feature>
<dbReference type="Pfam" id="PF00512">
    <property type="entry name" value="HisKA"/>
    <property type="match status" value="1"/>
</dbReference>
<feature type="domain" description="PAS" evidence="10">
    <location>
        <begin position="433"/>
        <end position="505"/>
    </location>
</feature>
<dbReference type="PROSITE" id="PS50109">
    <property type="entry name" value="HIS_KIN"/>
    <property type="match status" value="1"/>
</dbReference>
<dbReference type="PROSITE" id="PS50113">
    <property type="entry name" value="PAC"/>
    <property type="match status" value="2"/>
</dbReference>
<dbReference type="InterPro" id="IPR013655">
    <property type="entry name" value="PAS_fold_3"/>
</dbReference>
<dbReference type="SMART" id="SM00387">
    <property type="entry name" value="HATPase_c"/>
    <property type="match status" value="1"/>
</dbReference>
<evidence type="ECO:0000259" key="9">
    <source>
        <dbReference type="PROSITE" id="PS50110"/>
    </source>
</evidence>
<gene>
    <name evidence="13" type="ORF">HLB44_10130</name>
</gene>
<dbReference type="SUPFAM" id="SSF52172">
    <property type="entry name" value="CheY-like"/>
    <property type="match status" value="1"/>
</dbReference>
<proteinExistence type="predicted"/>
<dbReference type="SUPFAM" id="SSF55874">
    <property type="entry name" value="ATPase domain of HSP90 chaperone/DNA topoisomerase II/histidine kinase"/>
    <property type="match status" value="1"/>
</dbReference>
<protein>
    <recommendedName>
        <fullName evidence="2">histidine kinase</fullName>
        <ecNumber evidence="2">2.7.13.3</ecNumber>
    </recommendedName>
</protein>
<dbReference type="SUPFAM" id="SSF47384">
    <property type="entry name" value="Homodimeric domain of signal transducing histidine kinase"/>
    <property type="match status" value="1"/>
</dbReference>
<dbReference type="InterPro" id="IPR035965">
    <property type="entry name" value="PAS-like_dom_sf"/>
</dbReference>
<keyword evidence="7" id="KW-0472">Membrane</keyword>
<dbReference type="InterPro" id="IPR000014">
    <property type="entry name" value="PAS"/>
</dbReference>
<dbReference type="Gene3D" id="3.30.450.20">
    <property type="entry name" value="PAS domain"/>
    <property type="match status" value="2"/>
</dbReference>
<dbReference type="InterPro" id="IPR036097">
    <property type="entry name" value="HisK_dim/P_sf"/>
</dbReference>
<feature type="domain" description="PAC" evidence="11">
    <location>
        <begin position="659"/>
        <end position="711"/>
    </location>
</feature>
<feature type="domain" description="Response regulatory" evidence="9">
    <location>
        <begin position="960"/>
        <end position="1079"/>
    </location>
</feature>
<feature type="transmembrane region" description="Helical" evidence="7">
    <location>
        <begin position="202"/>
        <end position="221"/>
    </location>
</feature>
<keyword evidence="7" id="KW-0812">Transmembrane</keyword>
<dbReference type="Gene3D" id="3.30.565.10">
    <property type="entry name" value="Histidine kinase-like ATPase, C-terminal domain"/>
    <property type="match status" value="1"/>
</dbReference>
<evidence type="ECO:0000259" key="8">
    <source>
        <dbReference type="PROSITE" id="PS50109"/>
    </source>
</evidence>
<keyword evidence="7" id="KW-1133">Transmembrane helix</keyword>
<comment type="caution">
    <text evidence="13">The sequence shown here is derived from an EMBL/GenBank/DDBJ whole genome shotgun (WGS) entry which is preliminary data.</text>
</comment>
<evidence type="ECO:0000256" key="4">
    <source>
        <dbReference type="ARBA" id="ARBA00023012"/>
    </source>
</evidence>
<dbReference type="EC" id="2.7.13.3" evidence="2"/>
<dbReference type="InterPro" id="IPR011623">
    <property type="entry name" value="7TMR_DISM_rcpt_extracell_dom1"/>
</dbReference>
<dbReference type="Proteomes" id="UP000737171">
    <property type="component" value="Unassembled WGS sequence"/>
</dbReference>
<dbReference type="InterPro" id="IPR036890">
    <property type="entry name" value="HATPase_C_sf"/>
</dbReference>
<dbReference type="SMART" id="SM00086">
    <property type="entry name" value="PAC"/>
    <property type="match status" value="2"/>
</dbReference>